<evidence type="ECO:0000313" key="3">
    <source>
        <dbReference type="Proteomes" id="UP000657006"/>
    </source>
</evidence>
<dbReference type="SUPFAM" id="SSF53067">
    <property type="entry name" value="Actin-like ATPase domain"/>
    <property type="match status" value="2"/>
</dbReference>
<reference evidence="2" key="1">
    <citation type="submission" date="2020-08" db="EMBL/GenBank/DDBJ databases">
        <title>Genome public.</title>
        <authorList>
            <person name="Liu C."/>
            <person name="Sun Q."/>
        </authorList>
    </citation>
    <scope>NUCLEOTIDE SEQUENCE</scope>
    <source>
        <strain evidence="2">NSJ-32</strain>
    </source>
</reference>
<dbReference type="Proteomes" id="UP000657006">
    <property type="component" value="Unassembled WGS sequence"/>
</dbReference>
<dbReference type="AlphaFoldDB" id="A0A926I2C5"/>
<dbReference type="InterPro" id="IPR000905">
    <property type="entry name" value="Gcp-like_dom"/>
</dbReference>
<dbReference type="CDD" id="cd24032">
    <property type="entry name" value="ASKHA_NBD_TsaB"/>
    <property type="match status" value="1"/>
</dbReference>
<dbReference type="InterPro" id="IPR022496">
    <property type="entry name" value="T6A_TsaB"/>
</dbReference>
<dbReference type="GO" id="GO:0002949">
    <property type="term" value="P:tRNA threonylcarbamoyladenosine modification"/>
    <property type="evidence" value="ECO:0007669"/>
    <property type="project" value="InterPro"/>
</dbReference>
<proteinExistence type="predicted"/>
<gene>
    <name evidence="2" type="primary">tsaB</name>
    <name evidence="2" type="ORF">H8730_12475</name>
</gene>
<feature type="domain" description="Gcp-like" evidence="1">
    <location>
        <begin position="34"/>
        <end position="148"/>
    </location>
</feature>
<dbReference type="InterPro" id="IPR043129">
    <property type="entry name" value="ATPase_NBD"/>
</dbReference>
<evidence type="ECO:0000259" key="1">
    <source>
        <dbReference type="Pfam" id="PF00814"/>
    </source>
</evidence>
<dbReference type="PANTHER" id="PTHR11735">
    <property type="entry name" value="TRNA N6-ADENOSINE THREONYLCARBAMOYLTRANSFERASE"/>
    <property type="match status" value="1"/>
</dbReference>
<dbReference type="NCBIfam" id="TIGR03725">
    <property type="entry name" value="T6A_YeaZ"/>
    <property type="match status" value="1"/>
</dbReference>
<accession>A0A926I2C5</accession>
<keyword evidence="3" id="KW-1185">Reference proteome</keyword>
<dbReference type="RefSeq" id="WP_177718824.1">
    <property type="nucleotide sequence ID" value="NZ_JACRSQ010000020.1"/>
</dbReference>
<comment type="caution">
    <text evidence="2">The sequence shown here is derived from an EMBL/GenBank/DDBJ whole genome shotgun (WGS) entry which is preliminary data.</text>
</comment>
<dbReference type="PANTHER" id="PTHR11735:SF11">
    <property type="entry name" value="TRNA THREONYLCARBAMOYLADENOSINE BIOSYNTHESIS PROTEIN TSAB"/>
    <property type="match status" value="1"/>
</dbReference>
<sequence length="239" mass="25852">MIVLAIEASAQVASVAVQRDEMLMAEQMINGKLTHSETLMPMVQSVMCQAELEPNDLDMLAVTVGPGSFTGLRIGAATVKGLALGLDIPVMPLPTLEVLAYGAVLADELLVPIMDARRGQVYAALYRRKDDALGCVQEAAVLTVEDLIQRLGEQEGPCVVLGDGIPPYGERLRETLGPRVKVAPPHLRYLRAGAAAALALAHCREGMLPVRGDDIELVYLRKPQAEREREARLQREALP</sequence>
<dbReference type="GO" id="GO:0005829">
    <property type="term" value="C:cytosol"/>
    <property type="evidence" value="ECO:0007669"/>
    <property type="project" value="TreeGrafter"/>
</dbReference>
<dbReference type="Gene3D" id="3.30.420.40">
    <property type="match status" value="2"/>
</dbReference>
<evidence type="ECO:0000313" key="2">
    <source>
        <dbReference type="EMBL" id="MBC8544353.1"/>
    </source>
</evidence>
<dbReference type="Pfam" id="PF00814">
    <property type="entry name" value="TsaD"/>
    <property type="match status" value="1"/>
</dbReference>
<organism evidence="2 3">
    <name type="scientific">Bianquea renquensis</name>
    <dbReference type="NCBI Taxonomy" id="2763661"/>
    <lineage>
        <taxon>Bacteria</taxon>
        <taxon>Bacillati</taxon>
        <taxon>Bacillota</taxon>
        <taxon>Clostridia</taxon>
        <taxon>Eubacteriales</taxon>
        <taxon>Bianqueaceae</taxon>
        <taxon>Bianquea</taxon>
    </lineage>
</organism>
<name>A0A926I2C5_9FIRM</name>
<dbReference type="EMBL" id="JACRSQ010000020">
    <property type="protein sequence ID" value="MBC8544353.1"/>
    <property type="molecule type" value="Genomic_DNA"/>
</dbReference>
<protein>
    <submittedName>
        <fullName evidence="2">tRNA (Adenosine(37)-N6)-threonylcarbamoyltransferase complex dimerization subunit type 1 TsaB</fullName>
    </submittedName>
</protein>